<comment type="caution">
    <text evidence="3">The sequence shown here is derived from an EMBL/GenBank/DDBJ whole genome shotgun (WGS) entry which is preliminary data.</text>
</comment>
<feature type="domain" description="Glycosyl transferase family 1" evidence="1">
    <location>
        <begin position="189"/>
        <end position="356"/>
    </location>
</feature>
<keyword evidence="3" id="KW-0808">Transferase</keyword>
<dbReference type="Pfam" id="PF00534">
    <property type="entry name" value="Glycos_transf_1"/>
    <property type="match status" value="1"/>
</dbReference>
<feature type="domain" description="Glycosyltransferase subfamily 4-like N-terminal" evidence="2">
    <location>
        <begin position="24"/>
        <end position="181"/>
    </location>
</feature>
<proteinExistence type="predicted"/>
<dbReference type="RefSeq" id="WP_133609244.1">
    <property type="nucleotide sequence ID" value="NZ_JBASTO010000051.1"/>
</dbReference>
<evidence type="ECO:0000313" key="3">
    <source>
        <dbReference type="EMBL" id="TDP82101.1"/>
    </source>
</evidence>
<dbReference type="InterPro" id="IPR028098">
    <property type="entry name" value="Glyco_trans_4-like_N"/>
</dbReference>
<dbReference type="GO" id="GO:0016757">
    <property type="term" value="F:glycosyltransferase activity"/>
    <property type="evidence" value="ECO:0007669"/>
    <property type="project" value="InterPro"/>
</dbReference>
<dbReference type="AlphaFoldDB" id="A0A4R6R7W7"/>
<gene>
    <name evidence="3" type="ORF">EV672_10655</name>
</gene>
<accession>A0A4R6R7W7</accession>
<dbReference type="OrthoDB" id="9775208at2"/>
<dbReference type="Proteomes" id="UP000294593">
    <property type="component" value="Unassembled WGS sequence"/>
</dbReference>
<evidence type="ECO:0000313" key="4">
    <source>
        <dbReference type="Proteomes" id="UP000294593"/>
    </source>
</evidence>
<sequence>MTPPAPDAAPRPLRIVHVVDSLEVGGLERVTVDLAQAQAALGHSVRVFSIAATEGLKQELLDAGIPVTEGHKRRSLDWHTLSLLRACVRDARADVVHAHNFVPNYHAALATIGLGVAQVCTLHDMGARLQNRRLKTLFQLSLTRTRCVAMVGAQVHQRHLATGLVPADKAHTVLNGIPVARFASDGTNRPAARQQLGLNDTALVIGCVGRLVPLKNHHRMVDVMPALLQQHPHLRLVIVGDGVQAEALRQQVAAKGLQEHVVLAGQRSHVSALLGAFDVFALPSQTEGLSIALLEACATGLAVVATRVGGNPEIIVDDQTGLLVAPDDNDALAGALSRLLADSALRARLGAAAAQWVRAHASSEALAQAYGRVYDAALIKR</sequence>
<dbReference type="EMBL" id="SNXW01000006">
    <property type="protein sequence ID" value="TDP82101.1"/>
    <property type="molecule type" value="Genomic_DNA"/>
</dbReference>
<name>A0A4R6R7W7_9BURK</name>
<protein>
    <submittedName>
        <fullName evidence="3">Glycosyltransferase involved in cell wall biosynthesis</fullName>
    </submittedName>
</protein>
<evidence type="ECO:0000259" key="1">
    <source>
        <dbReference type="Pfam" id="PF00534"/>
    </source>
</evidence>
<dbReference type="InterPro" id="IPR001296">
    <property type="entry name" value="Glyco_trans_1"/>
</dbReference>
<organism evidence="3 4">
    <name type="scientific">Aquabacterium commune</name>
    <dbReference type="NCBI Taxonomy" id="70586"/>
    <lineage>
        <taxon>Bacteria</taxon>
        <taxon>Pseudomonadati</taxon>
        <taxon>Pseudomonadota</taxon>
        <taxon>Betaproteobacteria</taxon>
        <taxon>Burkholderiales</taxon>
        <taxon>Aquabacterium</taxon>
    </lineage>
</organism>
<dbReference type="SUPFAM" id="SSF53756">
    <property type="entry name" value="UDP-Glycosyltransferase/glycogen phosphorylase"/>
    <property type="match status" value="1"/>
</dbReference>
<evidence type="ECO:0000259" key="2">
    <source>
        <dbReference type="Pfam" id="PF13439"/>
    </source>
</evidence>
<keyword evidence="4" id="KW-1185">Reference proteome</keyword>
<dbReference type="Pfam" id="PF13439">
    <property type="entry name" value="Glyco_transf_4"/>
    <property type="match status" value="1"/>
</dbReference>
<reference evidence="3 4" key="1">
    <citation type="submission" date="2019-03" db="EMBL/GenBank/DDBJ databases">
        <title>Genomic Encyclopedia of Type Strains, Phase IV (KMG-IV): sequencing the most valuable type-strain genomes for metagenomic binning, comparative biology and taxonomic classification.</title>
        <authorList>
            <person name="Goeker M."/>
        </authorList>
    </citation>
    <scope>NUCLEOTIDE SEQUENCE [LARGE SCALE GENOMIC DNA]</scope>
    <source>
        <strain evidence="3 4">DSM 11901</strain>
    </source>
</reference>
<dbReference type="Gene3D" id="3.40.50.2000">
    <property type="entry name" value="Glycogen Phosphorylase B"/>
    <property type="match status" value="2"/>
</dbReference>
<dbReference type="PANTHER" id="PTHR12526">
    <property type="entry name" value="GLYCOSYLTRANSFERASE"/>
    <property type="match status" value="1"/>
</dbReference>